<proteinExistence type="predicted"/>
<accession>A0ABQ4ZSL4</accession>
<keyword evidence="2" id="KW-1185">Reference proteome</keyword>
<name>A0ABQ4ZSL4_9ASTR</name>
<protein>
    <submittedName>
        <fullName evidence="1">Uncharacterized protein</fullName>
    </submittedName>
</protein>
<reference evidence="1" key="1">
    <citation type="journal article" date="2022" name="Int. J. Mol. Sci.">
        <title>Draft Genome of Tanacetum Coccineum: Genomic Comparison of Closely Related Tanacetum-Family Plants.</title>
        <authorList>
            <person name="Yamashiro T."/>
            <person name="Shiraishi A."/>
            <person name="Nakayama K."/>
            <person name="Satake H."/>
        </authorList>
    </citation>
    <scope>NUCLEOTIDE SEQUENCE</scope>
</reference>
<evidence type="ECO:0000313" key="1">
    <source>
        <dbReference type="EMBL" id="GJS92122.1"/>
    </source>
</evidence>
<reference evidence="1" key="2">
    <citation type="submission" date="2022-01" db="EMBL/GenBank/DDBJ databases">
        <authorList>
            <person name="Yamashiro T."/>
            <person name="Shiraishi A."/>
            <person name="Satake H."/>
            <person name="Nakayama K."/>
        </authorList>
    </citation>
    <scope>NUCLEOTIDE SEQUENCE</scope>
</reference>
<gene>
    <name evidence="1" type="ORF">Tco_0774758</name>
</gene>
<comment type="caution">
    <text evidence="1">The sequence shown here is derived from an EMBL/GenBank/DDBJ whole genome shotgun (WGS) entry which is preliminary data.</text>
</comment>
<evidence type="ECO:0000313" key="2">
    <source>
        <dbReference type="Proteomes" id="UP001151760"/>
    </source>
</evidence>
<sequence>MWGYELTSIESRDCNGCCGHGSESDDMVVRVLVAVVGGMKKKGDGRSRGVGEWRGCDDGVGGCGDDGVGWRVVSSAGNGCGGDGDEGGYGGCCGIGTSHTVNGWPKTKYWRQPEEITLN</sequence>
<dbReference type="Proteomes" id="UP001151760">
    <property type="component" value="Unassembled WGS sequence"/>
</dbReference>
<organism evidence="1 2">
    <name type="scientific">Tanacetum coccineum</name>
    <dbReference type="NCBI Taxonomy" id="301880"/>
    <lineage>
        <taxon>Eukaryota</taxon>
        <taxon>Viridiplantae</taxon>
        <taxon>Streptophyta</taxon>
        <taxon>Embryophyta</taxon>
        <taxon>Tracheophyta</taxon>
        <taxon>Spermatophyta</taxon>
        <taxon>Magnoliopsida</taxon>
        <taxon>eudicotyledons</taxon>
        <taxon>Gunneridae</taxon>
        <taxon>Pentapetalae</taxon>
        <taxon>asterids</taxon>
        <taxon>campanulids</taxon>
        <taxon>Asterales</taxon>
        <taxon>Asteraceae</taxon>
        <taxon>Asteroideae</taxon>
        <taxon>Anthemideae</taxon>
        <taxon>Anthemidinae</taxon>
        <taxon>Tanacetum</taxon>
    </lineage>
</organism>
<dbReference type="EMBL" id="BQNB010011559">
    <property type="protein sequence ID" value="GJS92122.1"/>
    <property type="molecule type" value="Genomic_DNA"/>
</dbReference>